<protein>
    <recommendedName>
        <fullName evidence="5">Pentatricopeptide repeat-containing protein</fullName>
    </recommendedName>
</protein>
<evidence type="ECO:0000256" key="2">
    <source>
        <dbReference type="PROSITE-ProRule" id="PRU00708"/>
    </source>
</evidence>
<dbReference type="EMBL" id="JBGMDY010000003">
    <property type="protein sequence ID" value="KAL2341235.1"/>
    <property type="molecule type" value="Genomic_DNA"/>
</dbReference>
<feature type="repeat" description="PPR" evidence="2">
    <location>
        <begin position="95"/>
        <end position="129"/>
    </location>
</feature>
<dbReference type="InterPro" id="IPR011990">
    <property type="entry name" value="TPR-like_helical_dom_sf"/>
</dbReference>
<evidence type="ECO:0000313" key="3">
    <source>
        <dbReference type="EMBL" id="KAL2341235.1"/>
    </source>
</evidence>
<keyword evidence="1" id="KW-0677">Repeat</keyword>
<comment type="caution">
    <text evidence="3">The sequence shown here is derived from an EMBL/GenBank/DDBJ whole genome shotgun (WGS) entry which is preliminary data.</text>
</comment>
<dbReference type="PANTHER" id="PTHR47926">
    <property type="entry name" value="PENTATRICOPEPTIDE REPEAT-CONTAINING PROTEIN"/>
    <property type="match status" value="1"/>
</dbReference>
<gene>
    <name evidence="3" type="ORF">Fmac_009175</name>
</gene>
<dbReference type="Proteomes" id="UP001603857">
    <property type="component" value="Unassembled WGS sequence"/>
</dbReference>
<sequence length="258" mass="28778">MDFHQSPSASARSTALHSRFLQSEDSSESLRVRAYIGFRTQILLFLLSGPPTSFLTSKLGLHSNTFIHNILINIYAKRGSINDARLLFEACPSLDPVSCNIMVSGFVKAGQLNNARKLFDIMPGKGCVSFTTMKMGLVQNDCFREALEVFNDMMSDGVVPNDLTLVNVICACSHFGEILNYRMIHALAIKLFVEGLVLVSTNLMRVYFLCSGVGEARRLFEKMPEVNLVSWNVTLNGYAKAGRVDMARSCLREFLIRM</sequence>
<name>A0ABD1MZH8_9FABA</name>
<dbReference type="InterPro" id="IPR002885">
    <property type="entry name" value="PPR_rpt"/>
</dbReference>
<dbReference type="PROSITE" id="PS51375">
    <property type="entry name" value="PPR"/>
    <property type="match status" value="1"/>
</dbReference>
<dbReference type="PANTHER" id="PTHR47926:SF464">
    <property type="entry name" value="DYW DOMAIN-CONTAINING PROTEIN"/>
    <property type="match status" value="1"/>
</dbReference>
<dbReference type="InterPro" id="IPR046960">
    <property type="entry name" value="PPR_At4g14850-like_plant"/>
</dbReference>
<keyword evidence="4" id="KW-1185">Reference proteome</keyword>
<dbReference type="Gene3D" id="1.25.40.10">
    <property type="entry name" value="Tetratricopeptide repeat domain"/>
    <property type="match status" value="2"/>
</dbReference>
<dbReference type="NCBIfam" id="TIGR00756">
    <property type="entry name" value="PPR"/>
    <property type="match status" value="3"/>
</dbReference>
<evidence type="ECO:0000256" key="1">
    <source>
        <dbReference type="ARBA" id="ARBA00022737"/>
    </source>
</evidence>
<evidence type="ECO:0000313" key="4">
    <source>
        <dbReference type="Proteomes" id="UP001603857"/>
    </source>
</evidence>
<dbReference type="Pfam" id="PF01535">
    <property type="entry name" value="PPR"/>
    <property type="match status" value="4"/>
</dbReference>
<accession>A0ABD1MZH8</accession>
<dbReference type="AlphaFoldDB" id="A0ABD1MZH8"/>
<organism evidence="3 4">
    <name type="scientific">Flemingia macrophylla</name>
    <dbReference type="NCBI Taxonomy" id="520843"/>
    <lineage>
        <taxon>Eukaryota</taxon>
        <taxon>Viridiplantae</taxon>
        <taxon>Streptophyta</taxon>
        <taxon>Embryophyta</taxon>
        <taxon>Tracheophyta</taxon>
        <taxon>Spermatophyta</taxon>
        <taxon>Magnoliopsida</taxon>
        <taxon>eudicotyledons</taxon>
        <taxon>Gunneridae</taxon>
        <taxon>Pentapetalae</taxon>
        <taxon>rosids</taxon>
        <taxon>fabids</taxon>
        <taxon>Fabales</taxon>
        <taxon>Fabaceae</taxon>
        <taxon>Papilionoideae</taxon>
        <taxon>50 kb inversion clade</taxon>
        <taxon>NPAAA clade</taxon>
        <taxon>indigoferoid/millettioid clade</taxon>
        <taxon>Phaseoleae</taxon>
        <taxon>Flemingia</taxon>
    </lineage>
</organism>
<proteinExistence type="predicted"/>
<evidence type="ECO:0008006" key="5">
    <source>
        <dbReference type="Google" id="ProtNLM"/>
    </source>
</evidence>
<reference evidence="3 4" key="1">
    <citation type="submission" date="2024-08" db="EMBL/GenBank/DDBJ databases">
        <title>Insights into the chromosomal genome structure of Flemingia macrophylla.</title>
        <authorList>
            <person name="Ding Y."/>
            <person name="Zhao Y."/>
            <person name="Bi W."/>
            <person name="Wu M."/>
            <person name="Zhao G."/>
            <person name="Gong Y."/>
            <person name="Li W."/>
            <person name="Zhang P."/>
        </authorList>
    </citation>
    <scope>NUCLEOTIDE SEQUENCE [LARGE SCALE GENOMIC DNA]</scope>
    <source>
        <strain evidence="3">DYQJB</strain>
        <tissue evidence="3">Leaf</tissue>
    </source>
</reference>